<sequence length="63" mass="7154">MTMKFNFDRDNKTLIIGDKLERANKRLTVSESEGQVRFIMIYKSGIVFNGASKKTKPDITTGI</sequence>
<name>A0A0R1GWN1_9LACO</name>
<evidence type="ECO:0000313" key="2">
    <source>
        <dbReference type="Proteomes" id="UP000050909"/>
    </source>
</evidence>
<dbReference type="AlphaFoldDB" id="A0A0R1GWN1"/>
<accession>A0A0R1GWN1</accession>
<protein>
    <submittedName>
        <fullName evidence="1">Uncharacterized protein</fullName>
    </submittedName>
</protein>
<dbReference type="Proteomes" id="UP000050909">
    <property type="component" value="Unassembled WGS sequence"/>
</dbReference>
<gene>
    <name evidence="1" type="ORF">FC62_GL000182</name>
</gene>
<dbReference type="PATRIC" id="fig|1423722.3.peg.186"/>
<evidence type="ECO:0000313" key="1">
    <source>
        <dbReference type="EMBL" id="KRK38496.1"/>
    </source>
</evidence>
<proteinExistence type="predicted"/>
<keyword evidence="2" id="KW-1185">Reference proteome</keyword>
<dbReference type="EMBL" id="AZCV01000001">
    <property type="protein sequence ID" value="KRK38496.1"/>
    <property type="molecule type" value="Genomic_DNA"/>
</dbReference>
<reference evidence="1 2" key="1">
    <citation type="journal article" date="2015" name="Genome Announc.">
        <title>Expanding the biotechnology potential of lactobacilli through comparative genomics of 213 strains and associated genera.</title>
        <authorList>
            <person name="Sun Z."/>
            <person name="Harris H.M."/>
            <person name="McCann A."/>
            <person name="Guo C."/>
            <person name="Argimon S."/>
            <person name="Zhang W."/>
            <person name="Yang X."/>
            <person name="Jeffery I.B."/>
            <person name="Cooney J.C."/>
            <person name="Kagawa T.F."/>
            <person name="Liu W."/>
            <person name="Song Y."/>
            <person name="Salvetti E."/>
            <person name="Wrobel A."/>
            <person name="Rasinkangas P."/>
            <person name="Parkhill J."/>
            <person name="Rea M.C."/>
            <person name="O'Sullivan O."/>
            <person name="Ritari J."/>
            <person name="Douillard F.P."/>
            <person name="Paul Ross R."/>
            <person name="Yang R."/>
            <person name="Briner A.E."/>
            <person name="Felis G.E."/>
            <person name="de Vos W.M."/>
            <person name="Barrangou R."/>
            <person name="Klaenhammer T.R."/>
            <person name="Caufield P.W."/>
            <person name="Cui Y."/>
            <person name="Zhang H."/>
            <person name="O'Toole P.W."/>
        </authorList>
    </citation>
    <scope>NUCLEOTIDE SEQUENCE [LARGE SCALE GENOMIC DNA]</scope>
    <source>
        <strain evidence="1 2">DSM 20534</strain>
    </source>
</reference>
<organism evidence="1 2">
    <name type="scientific">Amylolactobacillus amylotrophicus DSM 20534</name>
    <dbReference type="NCBI Taxonomy" id="1423722"/>
    <lineage>
        <taxon>Bacteria</taxon>
        <taxon>Bacillati</taxon>
        <taxon>Bacillota</taxon>
        <taxon>Bacilli</taxon>
        <taxon>Lactobacillales</taxon>
        <taxon>Lactobacillaceae</taxon>
        <taxon>Amylolactobacillus</taxon>
    </lineage>
</organism>
<comment type="caution">
    <text evidence="1">The sequence shown here is derived from an EMBL/GenBank/DDBJ whole genome shotgun (WGS) entry which is preliminary data.</text>
</comment>